<evidence type="ECO:0000259" key="1">
    <source>
        <dbReference type="Pfam" id="PF09820"/>
    </source>
</evidence>
<sequence length="95" mass="11380">MRSERKMLPIGVENFEKLRRNDMYYVDKTEIIADLLRNHGDASLITRPRRFGKTLTILIFIFDLYCIFHHTKIERNRSSIICQNQKIKNKSFCIC</sequence>
<keyword evidence="3" id="KW-1185">Reference proteome</keyword>
<feature type="domain" description="AAA-ATPase-like" evidence="1">
    <location>
        <begin position="9"/>
        <end position="77"/>
    </location>
</feature>
<dbReference type="Pfam" id="PF09820">
    <property type="entry name" value="AAA-ATPase_like"/>
    <property type="match status" value="1"/>
</dbReference>
<reference evidence="2 3" key="1">
    <citation type="submission" date="2013-07" db="EMBL/GenBank/DDBJ databases">
        <authorList>
            <person name="Weinstock G."/>
            <person name="Sodergren E."/>
            <person name="Wylie T."/>
            <person name="Fulton L."/>
            <person name="Fulton R."/>
            <person name="Fronick C."/>
            <person name="O'Laughlin M."/>
            <person name="Godfrey J."/>
            <person name="Miner T."/>
            <person name="Herter B."/>
            <person name="Appelbaum E."/>
            <person name="Cordes M."/>
            <person name="Lek S."/>
            <person name="Wollam A."/>
            <person name="Pepin K.H."/>
            <person name="Palsikar V.B."/>
            <person name="Mitreva M."/>
            <person name="Wilson R.K."/>
        </authorList>
    </citation>
    <scope>NUCLEOTIDE SEQUENCE [LARGE SCALE GENOMIC DNA]</scope>
    <source>
        <strain evidence="2 3">ATCC 27760</strain>
    </source>
</reference>
<comment type="caution">
    <text evidence="2">The sequence shown here is derived from an EMBL/GenBank/DDBJ whole genome shotgun (WGS) entry which is preliminary data.</text>
</comment>
<dbReference type="InterPro" id="IPR018631">
    <property type="entry name" value="AAA-ATPase-like_dom"/>
</dbReference>
<protein>
    <recommendedName>
        <fullName evidence="1">AAA-ATPase-like domain-containing protein</fullName>
    </recommendedName>
</protein>
<dbReference type="PANTHER" id="PTHR34825:SF1">
    <property type="entry name" value="AAA-ATPASE-LIKE DOMAIN-CONTAINING PROTEIN"/>
    <property type="match status" value="1"/>
</dbReference>
<dbReference type="STRING" id="411473.RUMCAL_01694"/>
<dbReference type="PATRIC" id="fig|411473.3.peg.1384"/>
<organism evidence="2 3">
    <name type="scientific">Ruminococcus callidus ATCC 27760</name>
    <dbReference type="NCBI Taxonomy" id="411473"/>
    <lineage>
        <taxon>Bacteria</taxon>
        <taxon>Bacillati</taxon>
        <taxon>Bacillota</taxon>
        <taxon>Clostridia</taxon>
        <taxon>Eubacteriales</taxon>
        <taxon>Oscillospiraceae</taxon>
        <taxon>Ruminococcus</taxon>
    </lineage>
</organism>
<evidence type="ECO:0000313" key="3">
    <source>
        <dbReference type="Proteomes" id="UP000016662"/>
    </source>
</evidence>
<dbReference type="EMBL" id="AWVF01000215">
    <property type="protein sequence ID" value="ERJ95117.1"/>
    <property type="molecule type" value="Genomic_DNA"/>
</dbReference>
<dbReference type="eggNOG" id="COG4637">
    <property type="taxonomic scope" value="Bacteria"/>
</dbReference>
<dbReference type="PANTHER" id="PTHR34825">
    <property type="entry name" value="CONSERVED PROTEIN, WITH A WEAK D-GALACTARATE DEHYDRATASE/ALTRONATE HYDROLASE DOMAIN"/>
    <property type="match status" value="1"/>
</dbReference>
<accession>U2KS75</accession>
<dbReference type="Proteomes" id="UP000016662">
    <property type="component" value="Unassembled WGS sequence"/>
</dbReference>
<proteinExistence type="predicted"/>
<gene>
    <name evidence="2" type="ORF">RUMCAL_01694</name>
</gene>
<dbReference type="HOGENOM" id="CLU_2371072_0_0_9"/>
<dbReference type="AlphaFoldDB" id="U2KS75"/>
<evidence type="ECO:0000313" key="2">
    <source>
        <dbReference type="EMBL" id="ERJ95117.1"/>
    </source>
</evidence>
<name>U2KS75_9FIRM</name>
<dbReference type="OrthoDB" id="2051372at2"/>